<dbReference type="GO" id="GO:0016491">
    <property type="term" value="F:oxidoreductase activity"/>
    <property type="evidence" value="ECO:0007669"/>
    <property type="project" value="InterPro"/>
</dbReference>
<evidence type="ECO:0000313" key="16">
    <source>
        <dbReference type="Proteomes" id="UP000481852"/>
    </source>
</evidence>
<keyword evidence="7 11" id="KW-0665">Pyrimidine biosynthesis</keyword>
<feature type="binding site" evidence="11 13">
    <location>
        <position position="266"/>
    </location>
    <ligand>
        <name>[2Fe-2S] cluster</name>
        <dbReference type="ChEBI" id="CHEBI:190135"/>
    </ligand>
</feature>
<dbReference type="GO" id="GO:0051537">
    <property type="term" value="F:2 iron, 2 sulfur cluster binding"/>
    <property type="evidence" value="ECO:0007669"/>
    <property type="project" value="UniProtKB-KW"/>
</dbReference>
<evidence type="ECO:0000256" key="5">
    <source>
        <dbReference type="ARBA" id="ARBA00022723"/>
    </source>
</evidence>
<evidence type="ECO:0000256" key="8">
    <source>
        <dbReference type="ARBA" id="ARBA00022982"/>
    </source>
</evidence>
<dbReference type="InterPro" id="IPR050353">
    <property type="entry name" value="PyrK_electron_transfer"/>
</dbReference>
<keyword evidence="4 11" id="KW-0001">2Fe-2S</keyword>
<dbReference type="InterPro" id="IPR008333">
    <property type="entry name" value="Cbr1-like_FAD-bd_dom"/>
</dbReference>
<feature type="binding site" evidence="11 12">
    <location>
        <begin position="88"/>
        <end position="89"/>
    </location>
    <ligand>
        <name>FAD</name>
        <dbReference type="ChEBI" id="CHEBI:57692"/>
    </ligand>
</feature>
<comment type="subunit">
    <text evidence="11">Heterotetramer of 2 PyrK and 2 PyrD type B subunits.</text>
</comment>
<evidence type="ECO:0000256" key="11">
    <source>
        <dbReference type="HAMAP-Rule" id="MF_01211"/>
    </source>
</evidence>
<name>A0A6L5X253_9FIRM</name>
<dbReference type="GO" id="GO:0050660">
    <property type="term" value="F:flavin adenine dinucleotide binding"/>
    <property type="evidence" value="ECO:0007669"/>
    <property type="project" value="InterPro"/>
</dbReference>
<dbReference type="Pfam" id="PF00970">
    <property type="entry name" value="FAD_binding_6"/>
    <property type="match status" value="1"/>
</dbReference>
<gene>
    <name evidence="11" type="primary">pyrK</name>
    <name evidence="15" type="ORF">FYJ35_05540</name>
</gene>
<dbReference type="InterPro" id="IPR039261">
    <property type="entry name" value="FNR_nucleotide-bd"/>
</dbReference>
<dbReference type="PRINTS" id="PR00406">
    <property type="entry name" value="CYTB5RDTASE"/>
</dbReference>
<proteinExistence type="inferred from homology"/>
<comment type="similarity">
    <text evidence="1 11">Belongs to the PyrK family.</text>
</comment>
<evidence type="ECO:0000256" key="2">
    <source>
        <dbReference type="ARBA" id="ARBA00022448"/>
    </source>
</evidence>
<comment type="cofactor">
    <cofactor evidence="11">
        <name>[2Fe-2S] cluster</name>
        <dbReference type="ChEBI" id="CHEBI:190135"/>
    </cofactor>
    <text evidence="11">Binds 1 [2Fe-2S] cluster per subunit.</text>
</comment>
<dbReference type="GO" id="GO:0046872">
    <property type="term" value="F:metal ion binding"/>
    <property type="evidence" value="ECO:0007669"/>
    <property type="project" value="UniProtKB-KW"/>
</dbReference>
<dbReference type="SUPFAM" id="SSF63380">
    <property type="entry name" value="Riboflavin synthase domain-like"/>
    <property type="match status" value="1"/>
</dbReference>
<comment type="cofactor">
    <cofactor evidence="13">
        <name>[2Fe-2S] cluster</name>
        <dbReference type="ChEBI" id="CHEBI:190135"/>
    </cofactor>
    <text evidence="13">Binds 1 [2Fe-2S] cluster per subunit.</text>
</comment>
<feature type="domain" description="FAD-binding FR-type" evidence="14">
    <location>
        <begin position="14"/>
        <end position="113"/>
    </location>
</feature>
<dbReference type="EMBL" id="VULZ01000004">
    <property type="protein sequence ID" value="MSS14509.1"/>
    <property type="molecule type" value="Genomic_DNA"/>
</dbReference>
<dbReference type="RefSeq" id="WP_154524468.1">
    <property type="nucleotide sequence ID" value="NZ_JAQYJL010000018.1"/>
</dbReference>
<keyword evidence="9 11" id="KW-0408">Iron</keyword>
<dbReference type="Pfam" id="PF10418">
    <property type="entry name" value="DHODB_Fe-S_bind"/>
    <property type="match status" value="1"/>
</dbReference>
<dbReference type="InterPro" id="IPR012165">
    <property type="entry name" value="Cyt_c3_hydrogenase_gsu"/>
</dbReference>
<feature type="binding site" evidence="11 13">
    <location>
        <position position="239"/>
    </location>
    <ligand>
        <name>[2Fe-2S] cluster</name>
        <dbReference type="ChEBI" id="CHEBI:190135"/>
    </ligand>
</feature>
<dbReference type="InterPro" id="IPR023455">
    <property type="entry name" value="Dihydroorotate_DHASE_ETsu"/>
</dbReference>
<protein>
    <recommendedName>
        <fullName evidence="11">Dihydroorotate dehydrogenase B (NAD(+)), electron transfer subunit</fullName>
    </recommendedName>
    <alternativeName>
        <fullName evidence="11">Dihydroorotate oxidase B, electron transfer subunit</fullName>
    </alternativeName>
</protein>
<feature type="binding site" evidence="11 12">
    <location>
        <begin position="81"/>
        <end position="83"/>
    </location>
    <ligand>
        <name>FAD</name>
        <dbReference type="ChEBI" id="CHEBI:57692"/>
    </ligand>
</feature>
<dbReference type="Gene3D" id="3.40.50.80">
    <property type="entry name" value="Nucleotide-binding domain of ferredoxin-NADP reductase (FNR) module"/>
    <property type="match status" value="1"/>
</dbReference>
<dbReference type="CDD" id="cd06218">
    <property type="entry name" value="DHOD_e_trans"/>
    <property type="match status" value="1"/>
</dbReference>
<evidence type="ECO:0000256" key="10">
    <source>
        <dbReference type="ARBA" id="ARBA00023014"/>
    </source>
</evidence>
<dbReference type="PROSITE" id="PS51384">
    <property type="entry name" value="FAD_FR"/>
    <property type="match status" value="1"/>
</dbReference>
<evidence type="ECO:0000256" key="1">
    <source>
        <dbReference type="ARBA" id="ARBA00006422"/>
    </source>
</evidence>
<accession>A0A6L5X253</accession>
<evidence type="ECO:0000256" key="13">
    <source>
        <dbReference type="PIRSR" id="PIRSR006816-2"/>
    </source>
</evidence>
<keyword evidence="2 11" id="KW-0813">Transport</keyword>
<dbReference type="Gene3D" id="2.40.30.10">
    <property type="entry name" value="Translation factors"/>
    <property type="match status" value="1"/>
</dbReference>
<keyword evidence="16" id="KW-1185">Reference proteome</keyword>
<dbReference type="GO" id="GO:0044205">
    <property type="term" value="P:'de novo' UMP biosynthetic process"/>
    <property type="evidence" value="ECO:0007669"/>
    <property type="project" value="UniProtKB-UniRule"/>
</dbReference>
<dbReference type="PIRSF" id="PIRSF006816">
    <property type="entry name" value="Cyc3_hyd_g"/>
    <property type="match status" value="1"/>
</dbReference>
<organism evidence="15 16">
    <name type="scientific">Porcincola intestinalis</name>
    <dbReference type="NCBI Taxonomy" id="2606632"/>
    <lineage>
        <taxon>Bacteria</taxon>
        <taxon>Bacillati</taxon>
        <taxon>Bacillota</taxon>
        <taxon>Clostridia</taxon>
        <taxon>Lachnospirales</taxon>
        <taxon>Lachnospiraceae</taxon>
        <taxon>Porcincola</taxon>
    </lineage>
</organism>
<evidence type="ECO:0000313" key="15">
    <source>
        <dbReference type="EMBL" id="MSS14509.1"/>
    </source>
</evidence>
<keyword evidence="8 11" id="KW-0249">Electron transport</keyword>
<feature type="binding site" evidence="11 13">
    <location>
        <position position="247"/>
    </location>
    <ligand>
        <name>[2Fe-2S] cluster</name>
        <dbReference type="ChEBI" id="CHEBI:190135"/>
    </ligand>
</feature>
<dbReference type="SUPFAM" id="SSF52343">
    <property type="entry name" value="Ferredoxin reductase-like, C-terminal NADP-linked domain"/>
    <property type="match status" value="1"/>
</dbReference>
<reference evidence="15 16" key="1">
    <citation type="submission" date="2019-08" db="EMBL/GenBank/DDBJ databases">
        <title>In-depth cultivation of the pig gut microbiome towards novel bacterial diversity and tailored functional studies.</title>
        <authorList>
            <person name="Wylensek D."/>
            <person name="Hitch T.C.A."/>
            <person name="Clavel T."/>
        </authorList>
    </citation>
    <scope>NUCLEOTIDE SEQUENCE [LARGE SCALE GENOMIC DNA]</scope>
    <source>
        <strain evidence="15 16">Oil+RF-744-WCA-WT-11</strain>
    </source>
</reference>
<dbReference type="Proteomes" id="UP000481852">
    <property type="component" value="Unassembled WGS sequence"/>
</dbReference>
<dbReference type="Gene3D" id="2.10.240.10">
    <property type="entry name" value="Dihydroorotate dehydrogenase, electron transfer subunit"/>
    <property type="match status" value="1"/>
</dbReference>
<keyword evidence="6 11" id="KW-0274">FAD</keyword>
<dbReference type="UniPathway" id="UPA00070">
    <property type="reaction ID" value="UER00945"/>
</dbReference>
<keyword evidence="10 11" id="KW-0411">Iron-sulfur</keyword>
<evidence type="ECO:0000256" key="3">
    <source>
        <dbReference type="ARBA" id="ARBA00022630"/>
    </source>
</evidence>
<feature type="binding site" evidence="11 13">
    <location>
        <position position="244"/>
    </location>
    <ligand>
        <name>[2Fe-2S] cluster</name>
        <dbReference type="ChEBI" id="CHEBI:190135"/>
    </ligand>
</feature>
<evidence type="ECO:0000256" key="4">
    <source>
        <dbReference type="ARBA" id="ARBA00022714"/>
    </source>
</evidence>
<dbReference type="InterPro" id="IPR037117">
    <property type="entry name" value="Dihydroorotate_DH_ele_sf"/>
</dbReference>
<dbReference type="GO" id="GO:0009055">
    <property type="term" value="F:electron transfer activity"/>
    <property type="evidence" value="ECO:0007669"/>
    <property type="project" value="UniProtKB-UniRule"/>
</dbReference>
<evidence type="ECO:0000259" key="14">
    <source>
        <dbReference type="PROSITE" id="PS51384"/>
    </source>
</evidence>
<dbReference type="InterPro" id="IPR019480">
    <property type="entry name" value="Dihydroorotate_DH_Fe-S-bd"/>
</dbReference>
<dbReference type="InterPro" id="IPR017938">
    <property type="entry name" value="Riboflavin_synthase-like_b-brl"/>
</dbReference>
<sequence length="279" mass="29954">MQAGQETGIRAVQKFREKAEVLQNTRIAKGIYDLRLKTKQIAAAAKPGQFVSVYSNDHSRLLPRPISICGADPESGELRLVFRVAGRGTEEFSRLSAGDRVDLTGPLGNGFPESVLKGQAGKTVFLIGGGIGIPPMVQLARTLAAGDDEKGAPRLISVLGFRDELFLVDDLKAYSEVVIATEDGSCGTKGNVLDAIRGRNLKADVICACGPTPMLRALRVYAQETGAECWLSLEEKMACGIGACLSCVCKSTDIDEHSRVRNKRVCTEGPVFNSIDIEL</sequence>
<comment type="cofactor">
    <cofactor evidence="11 12">
        <name>FAD</name>
        <dbReference type="ChEBI" id="CHEBI:57692"/>
    </cofactor>
    <text evidence="11 12">Binds 1 FAD per subunit.</text>
</comment>
<comment type="caution">
    <text evidence="15">The sequence shown here is derived from an EMBL/GenBank/DDBJ whole genome shotgun (WGS) entry which is preliminary data.</text>
</comment>
<comment type="pathway">
    <text evidence="11">Pyrimidine metabolism; UMP biosynthesis via de novo pathway; orotate from (S)-dihydroorotate (NAD(+) route): step 1/1.</text>
</comment>
<evidence type="ECO:0000256" key="7">
    <source>
        <dbReference type="ARBA" id="ARBA00022975"/>
    </source>
</evidence>
<dbReference type="HAMAP" id="MF_01211">
    <property type="entry name" value="DHODB_Fe_S_bind"/>
    <property type="match status" value="1"/>
</dbReference>
<evidence type="ECO:0000256" key="9">
    <source>
        <dbReference type="ARBA" id="ARBA00023004"/>
    </source>
</evidence>
<dbReference type="AlphaFoldDB" id="A0A6L5X253"/>
<dbReference type="PANTHER" id="PTHR43513">
    <property type="entry name" value="DIHYDROOROTATE DEHYDROGENASE B (NAD(+)), ELECTRON TRANSFER SUBUNIT"/>
    <property type="match status" value="1"/>
</dbReference>
<evidence type="ECO:0000256" key="6">
    <source>
        <dbReference type="ARBA" id="ARBA00022827"/>
    </source>
</evidence>
<dbReference type="InterPro" id="IPR017927">
    <property type="entry name" value="FAD-bd_FR_type"/>
</dbReference>
<evidence type="ECO:0000256" key="12">
    <source>
        <dbReference type="PIRSR" id="PIRSR006816-1"/>
    </source>
</evidence>
<feature type="binding site" evidence="11 12">
    <location>
        <begin position="64"/>
        <end position="67"/>
    </location>
    <ligand>
        <name>FAD</name>
        <dbReference type="ChEBI" id="CHEBI:57692"/>
    </ligand>
</feature>
<keyword evidence="3 11" id="KW-0285">Flavoprotein</keyword>
<comment type="function">
    <text evidence="11">Responsible for channeling the electrons from the oxidation of dihydroorotate from the FMN redox center in the PyrD type B subunit to the ultimate electron acceptor NAD(+).</text>
</comment>
<keyword evidence="5 11" id="KW-0479">Metal-binding</keyword>
<dbReference type="PANTHER" id="PTHR43513:SF3">
    <property type="entry name" value="DIHYDROOROTATE DEHYDROGENASE B (NAD(+)), ELECTRON TRANSFER SUBUNIT-RELATED"/>
    <property type="match status" value="1"/>
</dbReference>